<sequence length="63" mass="7362">MMSLERVMNQLAAGHRLHRVSQHFDDLVHVVTVQHQRGHHQQLMEPGQGPPQVQFVVRRRSFS</sequence>
<dbReference type="Proteomes" id="UP000182938">
    <property type="component" value="Chromosome"/>
</dbReference>
<evidence type="ECO:0000313" key="2">
    <source>
        <dbReference type="Proteomes" id="UP000182938"/>
    </source>
</evidence>
<protein>
    <submittedName>
        <fullName evidence="1">Uncharacterized protein</fullName>
    </submittedName>
</protein>
<keyword evidence="2" id="KW-1185">Reference proteome</keyword>
<gene>
    <name evidence="1" type="ORF">ASJ30_08010</name>
</gene>
<name>A0A1L3MGG8_9MICO</name>
<dbReference type="AlphaFoldDB" id="A0A1L3MGG8"/>
<dbReference type="KEGG" id="jte:ASJ30_08010"/>
<reference evidence="1 2" key="1">
    <citation type="submission" date="2015-11" db="EMBL/GenBank/DDBJ databases">
        <authorList>
            <person name="Zhang Y."/>
            <person name="Guo Z."/>
        </authorList>
    </citation>
    <scope>NUCLEOTIDE SEQUENCE [LARGE SCALE GENOMIC DNA]</scope>
    <source>
        <strain evidence="1 2">YFY001</strain>
    </source>
</reference>
<accession>A0A1L3MGG8</accession>
<organism evidence="1 2">
    <name type="scientific">Janibacter indicus</name>
    <dbReference type="NCBI Taxonomy" id="857417"/>
    <lineage>
        <taxon>Bacteria</taxon>
        <taxon>Bacillati</taxon>
        <taxon>Actinomycetota</taxon>
        <taxon>Actinomycetes</taxon>
        <taxon>Micrococcales</taxon>
        <taxon>Intrasporangiaceae</taxon>
        <taxon>Janibacter</taxon>
    </lineage>
</organism>
<evidence type="ECO:0000313" key="1">
    <source>
        <dbReference type="EMBL" id="APH01485.1"/>
    </source>
</evidence>
<proteinExistence type="predicted"/>
<dbReference type="EMBL" id="CP013290">
    <property type="protein sequence ID" value="APH01485.1"/>
    <property type="molecule type" value="Genomic_DNA"/>
</dbReference>